<comment type="similarity">
    <text evidence="2">Belongs to the metallo-dependent hydrolases superfamily. Adenosine and AMP deaminases family.</text>
</comment>
<sequence length="887" mass="104445">MENISTVIQALFEKVDGDEVLNKAGFGIERDDELFHRMDSDMIESVIVNKLLQVDKESTIDQVSMLEQIVQFKWMEPDDSCMSLIFRRKSSVFNILLYFSSKCLRVRDGEPLCIYRHLLRWHLITAKVGEDLLTTSFMASRDLQLDKERKSFDWDAFIGHDCKELNSLFDKPMAELHMHLKGSSYNFDLSWLCMMNHIGIMQRNFEVEHPLHKYRNPEKDLYGKIKRAAAIRFYLAGAVGCLPESISLSQLQELLKNDIEELQKKDEKIKDVPIIDIQSLIDDSRKRTQKSTKDKFEILRNAQNFKDKLEDNDIVDYIPVSHYGNELIENKVLAPERAFMYAVFRKIYGENSEETEDIATLFYAYLLYKNYFRNEILQLNERVGFANFASYEERKTDYLLKSFNHLLYKAAIEGFLQKNDKRYIEARIVPKDTEEGIVKTLQEICNDVDKTYEERFDFIFHFIKQRDEPRDTDLYRHFKLREEIKKQAYAIYKFRSNRENWDVNNNLVGRVVGIDAANSEIFCRPEVYAQAFRFLRGHEVKIDEELDDYPCDLNVTYHVGEDFMDIADGLRAVEEALIFLNLRNGDRLGHALVLGTDVRKYYEKRYFVICASKQVILDNLAWLHHKCIRLTGYTQLCGWLEIMFLKYFTDIYRLEQKEGENIIDSYFNTSEDNGLTSNINDYYLSWLLRGDSPIIGKELDSKSLKNLTSTIDKEWAHAGMNNHICAEVALRNENARELFDAYHSFKYAKRGYYGDTLTIPPMYREEWYLLLEKIQQQLLGKIEKRHIAIECNPSSNYKIGEMSRYDEHPILKFFNYGLDTPYPRHDVAVSINTDDQGVFSTSLEREYSLLALAIERNQTDEHKNSPRAIIDWLNRVREMSLEQRFKC</sequence>
<dbReference type="AlphaFoldDB" id="A0A1H4C651"/>
<dbReference type="SUPFAM" id="SSF51556">
    <property type="entry name" value="Metallo-dependent hydrolases"/>
    <property type="match status" value="1"/>
</dbReference>
<accession>A0A1H4C651</accession>
<dbReference type="OrthoDB" id="8772092at2"/>
<protein>
    <recommendedName>
        <fullName evidence="3">adenosine deaminase</fullName>
        <ecNumber evidence="3">3.5.4.4</ecNumber>
    </recommendedName>
</protein>
<dbReference type="GO" id="GO:0006154">
    <property type="term" value="P:adenosine catabolic process"/>
    <property type="evidence" value="ECO:0007669"/>
    <property type="project" value="TreeGrafter"/>
</dbReference>
<dbReference type="GO" id="GO:0005829">
    <property type="term" value="C:cytosol"/>
    <property type="evidence" value="ECO:0007669"/>
    <property type="project" value="TreeGrafter"/>
</dbReference>
<dbReference type="GO" id="GO:0046872">
    <property type="term" value="F:metal ion binding"/>
    <property type="evidence" value="ECO:0007669"/>
    <property type="project" value="UniProtKB-KW"/>
</dbReference>
<dbReference type="Pfam" id="PF00962">
    <property type="entry name" value="A_deaminase"/>
    <property type="match status" value="1"/>
</dbReference>
<dbReference type="Gene3D" id="3.20.20.140">
    <property type="entry name" value="Metal-dependent hydrolases"/>
    <property type="match status" value="2"/>
</dbReference>
<evidence type="ECO:0000313" key="8">
    <source>
        <dbReference type="EMBL" id="SEA55925.1"/>
    </source>
</evidence>
<reference evidence="8 9" key="1">
    <citation type="submission" date="2016-10" db="EMBL/GenBank/DDBJ databases">
        <authorList>
            <person name="de Groot N.N."/>
        </authorList>
    </citation>
    <scope>NUCLEOTIDE SEQUENCE [LARGE SCALE GENOMIC DNA]</scope>
    <source>
        <strain evidence="8 9">D31d</strain>
    </source>
</reference>
<evidence type="ECO:0000256" key="5">
    <source>
        <dbReference type="ARBA" id="ARBA00022801"/>
    </source>
</evidence>
<proteinExistence type="inferred from homology"/>
<evidence type="ECO:0000256" key="1">
    <source>
        <dbReference type="ARBA" id="ARBA00001947"/>
    </source>
</evidence>
<dbReference type="PANTHER" id="PTHR11409:SF43">
    <property type="entry name" value="ADENOSINE DEAMINASE"/>
    <property type="match status" value="1"/>
</dbReference>
<comment type="cofactor">
    <cofactor evidence="1">
        <name>Zn(2+)</name>
        <dbReference type="ChEBI" id="CHEBI:29105"/>
    </cofactor>
</comment>
<evidence type="ECO:0000313" key="9">
    <source>
        <dbReference type="Proteomes" id="UP000182257"/>
    </source>
</evidence>
<dbReference type="InterPro" id="IPR032466">
    <property type="entry name" value="Metal_Hydrolase"/>
</dbReference>
<name>A0A1H4C651_XYLRU</name>
<organism evidence="8 9">
    <name type="scientific">Xylanibacter ruminicola</name>
    <name type="common">Prevotella ruminicola</name>
    <dbReference type="NCBI Taxonomy" id="839"/>
    <lineage>
        <taxon>Bacteria</taxon>
        <taxon>Pseudomonadati</taxon>
        <taxon>Bacteroidota</taxon>
        <taxon>Bacteroidia</taxon>
        <taxon>Bacteroidales</taxon>
        <taxon>Prevotellaceae</taxon>
        <taxon>Xylanibacter</taxon>
    </lineage>
</organism>
<dbReference type="GO" id="GO:0043103">
    <property type="term" value="P:hypoxanthine salvage"/>
    <property type="evidence" value="ECO:0007669"/>
    <property type="project" value="TreeGrafter"/>
</dbReference>
<feature type="domain" description="Adenosine deaminase" evidence="7">
    <location>
        <begin position="776"/>
        <end position="851"/>
    </location>
</feature>
<dbReference type="InterPro" id="IPR006330">
    <property type="entry name" value="Ado/ade_deaminase"/>
</dbReference>
<dbReference type="EC" id="3.5.4.4" evidence="3"/>
<evidence type="ECO:0000259" key="7">
    <source>
        <dbReference type="Pfam" id="PF00962"/>
    </source>
</evidence>
<gene>
    <name evidence="8" type="ORF">SAMN05216462_1793</name>
</gene>
<dbReference type="Proteomes" id="UP000182257">
    <property type="component" value="Unassembled WGS sequence"/>
</dbReference>
<keyword evidence="4" id="KW-0479">Metal-binding</keyword>
<keyword evidence="5" id="KW-0378">Hydrolase</keyword>
<dbReference type="RefSeq" id="WP_074761152.1">
    <property type="nucleotide sequence ID" value="NZ_FNRF01000003.1"/>
</dbReference>
<dbReference type="PANTHER" id="PTHR11409">
    <property type="entry name" value="ADENOSINE DEAMINASE"/>
    <property type="match status" value="1"/>
</dbReference>
<dbReference type="GO" id="GO:0004000">
    <property type="term" value="F:adenosine deaminase activity"/>
    <property type="evidence" value="ECO:0007669"/>
    <property type="project" value="UniProtKB-ARBA"/>
</dbReference>
<evidence type="ECO:0000256" key="2">
    <source>
        <dbReference type="ARBA" id="ARBA00006676"/>
    </source>
</evidence>
<keyword evidence="6" id="KW-0862">Zinc</keyword>
<evidence type="ECO:0000256" key="3">
    <source>
        <dbReference type="ARBA" id="ARBA00012784"/>
    </source>
</evidence>
<dbReference type="InterPro" id="IPR001365">
    <property type="entry name" value="A_deaminase_dom"/>
</dbReference>
<dbReference type="GO" id="GO:0046103">
    <property type="term" value="P:inosine biosynthetic process"/>
    <property type="evidence" value="ECO:0007669"/>
    <property type="project" value="TreeGrafter"/>
</dbReference>
<evidence type="ECO:0000256" key="6">
    <source>
        <dbReference type="ARBA" id="ARBA00022833"/>
    </source>
</evidence>
<dbReference type="EMBL" id="FNRF01000003">
    <property type="protein sequence ID" value="SEA55925.1"/>
    <property type="molecule type" value="Genomic_DNA"/>
</dbReference>
<evidence type="ECO:0000256" key="4">
    <source>
        <dbReference type="ARBA" id="ARBA00022723"/>
    </source>
</evidence>